<keyword evidence="2" id="KW-1185">Reference proteome</keyword>
<organism evidence="1 2">
    <name type="scientific">Fulvimarina pelagi HTCC2506</name>
    <dbReference type="NCBI Taxonomy" id="314231"/>
    <lineage>
        <taxon>Bacteria</taxon>
        <taxon>Pseudomonadati</taxon>
        <taxon>Pseudomonadota</taxon>
        <taxon>Alphaproteobacteria</taxon>
        <taxon>Hyphomicrobiales</taxon>
        <taxon>Aurantimonadaceae</taxon>
        <taxon>Fulvimarina</taxon>
    </lineage>
</organism>
<accession>Q0G7M7</accession>
<evidence type="ECO:0000313" key="1">
    <source>
        <dbReference type="EMBL" id="EAU42337.1"/>
    </source>
</evidence>
<gene>
    <name evidence="1" type="ORF">FP2506_05846</name>
</gene>
<protein>
    <submittedName>
        <fullName evidence="1">Uncharacterized protein</fullName>
    </submittedName>
</protein>
<reference evidence="1 2" key="1">
    <citation type="journal article" date="2010" name="J. Bacteriol.">
        <title>Genome sequence of Fulvimarina pelagi HTCC2506T, a Mn(II)-oxidizing alphaproteobacterium possessing an aerobic anoxygenic photosynthetic gene cluster and Xanthorhodopsin.</title>
        <authorList>
            <person name="Kang I."/>
            <person name="Oh H.M."/>
            <person name="Lim S.I."/>
            <person name="Ferriera S."/>
            <person name="Giovannoni S.J."/>
            <person name="Cho J.C."/>
        </authorList>
    </citation>
    <scope>NUCLEOTIDE SEQUENCE [LARGE SCALE GENOMIC DNA]</scope>
    <source>
        <strain evidence="1 2">HTCC2506</strain>
    </source>
</reference>
<dbReference type="RefSeq" id="WP_007066312.1">
    <property type="nucleotide sequence ID" value="NZ_DS022272.1"/>
</dbReference>
<proteinExistence type="predicted"/>
<dbReference type="EMBL" id="AATP01000001">
    <property type="protein sequence ID" value="EAU42337.1"/>
    <property type="molecule type" value="Genomic_DNA"/>
</dbReference>
<comment type="caution">
    <text evidence="1">The sequence shown here is derived from an EMBL/GenBank/DDBJ whole genome shotgun (WGS) entry which is preliminary data.</text>
</comment>
<name>Q0G7M7_9HYPH</name>
<dbReference type="HOGENOM" id="CLU_2069686_0_0_5"/>
<dbReference type="AlphaFoldDB" id="Q0G7M7"/>
<sequence>MTGTQATQVGEIVQVTKAALKSTSVRQRFGGENWLLNGPGSIYGSDAGRDLIFTHSSALFQILKRKAEERKMKHELHLPRCGDEAREAIIKQLKVEFPGIEISNAGNSLTLSWEHLLL</sequence>
<dbReference type="Proteomes" id="UP000004310">
    <property type="component" value="Unassembled WGS sequence"/>
</dbReference>
<evidence type="ECO:0000313" key="2">
    <source>
        <dbReference type="Proteomes" id="UP000004310"/>
    </source>
</evidence>